<dbReference type="Proteomes" id="UP000191946">
    <property type="component" value="Unassembled WGS sequence"/>
</dbReference>
<dbReference type="NCBIfam" id="NF001183">
    <property type="entry name" value="PRK00155.1-3"/>
    <property type="match status" value="1"/>
</dbReference>
<dbReference type="OMA" id="NTMMVEL"/>
<dbReference type="Proteomes" id="UP001253193">
    <property type="component" value="Unassembled WGS sequence"/>
</dbReference>
<dbReference type="EMBL" id="CP097355">
    <property type="protein sequence ID" value="UYV27628.1"/>
    <property type="molecule type" value="Genomic_DNA"/>
</dbReference>
<comment type="caution">
    <text evidence="3">Lacks conserved residue(s) required for the propagation of feature annotation.</text>
</comment>
<dbReference type="FunFam" id="3.90.550.10:FF:000003">
    <property type="entry name" value="2-C-methyl-D-erythritol 4-phosphate cytidylyltransferase"/>
    <property type="match status" value="1"/>
</dbReference>
<dbReference type="Proteomes" id="UP001163036">
    <property type="component" value="Chromosome 1"/>
</dbReference>
<reference evidence="5" key="5">
    <citation type="submission" date="2020-09" db="EMBL/GenBank/DDBJ databases">
        <title>Genome sequence of Vibrio parahaemolyticus isolates.</title>
        <authorList>
            <person name="Hammerl J.A."/>
            <person name="Strauch E."/>
        </authorList>
    </citation>
    <scope>NUCLEOTIDE SEQUENCE</scope>
    <source>
        <strain evidence="5">17-VB00146</strain>
    </source>
</reference>
<dbReference type="EC" id="2.7.7.40" evidence="3"/>
<evidence type="ECO:0000313" key="10">
    <source>
        <dbReference type="EMBL" id="UYV27628.1"/>
    </source>
</evidence>
<keyword evidence="1 3" id="KW-0808">Transferase</keyword>
<name>A0A0M2IRC2_VIBPH</name>
<evidence type="ECO:0000256" key="3">
    <source>
        <dbReference type="HAMAP-Rule" id="MF_02068"/>
    </source>
</evidence>
<dbReference type="InterPro" id="IPR034709">
    <property type="entry name" value="TarI"/>
</dbReference>
<reference evidence="4 11" key="1">
    <citation type="submission" date="2015-07" db="EMBL/GenBank/DDBJ databases">
        <title>Foodborne Vibrio parahaemolyticus Isolates.</title>
        <authorList>
            <person name="Ronholm J."/>
            <person name="Petronella N."/>
            <person name="Kenwell R."/>
            <person name="Banerjee S."/>
        </authorList>
    </citation>
    <scope>NUCLEOTIDE SEQUENCE [LARGE SCALE GENOMIC DNA]</scope>
    <source>
        <strain evidence="4 11">HS-06-05</strain>
    </source>
</reference>
<dbReference type="Gene3D" id="3.90.550.10">
    <property type="entry name" value="Spore Coat Polysaccharide Biosynthesis Protein SpsA, Chain A"/>
    <property type="match status" value="1"/>
</dbReference>
<feature type="site" description="Positions ribitol 5-phosphate for the nucleophilic attack" evidence="3">
    <location>
        <position position="157"/>
    </location>
</feature>
<evidence type="ECO:0000313" key="8">
    <source>
        <dbReference type="EMBL" id="OQK02630.1"/>
    </source>
</evidence>
<dbReference type="EMBL" id="LIRS01000044">
    <property type="protein sequence ID" value="KOY39189.1"/>
    <property type="molecule type" value="Genomic_DNA"/>
</dbReference>
<dbReference type="AlphaFoldDB" id="A0A0M2IRC2"/>
<dbReference type="PANTHER" id="PTHR43015:SF1">
    <property type="entry name" value="D-RIBITOL-5-PHOSPHATE CYTIDYLYLTRANSFERASE"/>
    <property type="match status" value="1"/>
</dbReference>
<reference evidence="6" key="7">
    <citation type="submission" date="2023-06" db="EMBL/GenBank/DDBJ databases">
        <title>Genomic Diversity of Vibrio spp. and Metagenomic Analysis of Pathogens in Florida Gulf Coastal Waters Following Hurricane Ian.</title>
        <authorList>
            <person name="Brumfield K.D."/>
        </authorList>
    </citation>
    <scope>NUCLEOTIDE SEQUENCE</scope>
    <source>
        <strain evidence="6">WBS2B-138</strain>
    </source>
</reference>
<evidence type="ECO:0000313" key="13">
    <source>
        <dbReference type="Proteomes" id="UP000214596"/>
    </source>
</evidence>
<dbReference type="SUPFAM" id="SSF53448">
    <property type="entry name" value="Nucleotide-diphospho-sugar transferases"/>
    <property type="match status" value="1"/>
</dbReference>
<protein>
    <recommendedName>
        <fullName evidence="3">Ribitol-5-phosphate cytidylyltransferase</fullName>
        <ecNumber evidence="3">2.7.7.40</ecNumber>
    </recommendedName>
</protein>
<keyword evidence="2 3" id="KW-0548">Nucleotidyltransferase</keyword>
<dbReference type="SMR" id="A0A0M2IRC2"/>
<dbReference type="GO" id="GO:0050518">
    <property type="term" value="F:2-C-methyl-D-erythritol 4-phosphate cytidylyltransferase activity"/>
    <property type="evidence" value="ECO:0007669"/>
    <property type="project" value="UniProtKB-ARBA"/>
</dbReference>
<dbReference type="GO" id="GO:0047349">
    <property type="term" value="F:D-ribitol-5-phosphate cytidylyltransferase activity"/>
    <property type="evidence" value="ECO:0007669"/>
    <property type="project" value="UniProtKB-UniRule"/>
</dbReference>
<evidence type="ECO:0000313" key="7">
    <source>
        <dbReference type="EMBL" id="NMU28281.1"/>
    </source>
</evidence>
<reference evidence="8 12" key="2">
    <citation type="submission" date="2015-08" db="EMBL/GenBank/DDBJ databases">
        <title>Draft Genome Sequences of Vibrio parahaemolyticus Strains.</title>
        <authorList>
            <person name="Gonzalez-Escalona N."/>
            <person name="DePaola A."/>
        </authorList>
    </citation>
    <scope>NUCLEOTIDE SEQUENCE [LARGE SCALE GENOMIC DNA]</scope>
    <source>
        <strain evidence="8 12">CFSAN001621</strain>
    </source>
</reference>
<accession>A0A0M2IRC2</accession>
<organism evidence="7 14">
    <name type="scientific">Vibrio parahaemolyticus</name>
    <dbReference type="NCBI Taxonomy" id="670"/>
    <lineage>
        <taxon>Bacteria</taxon>
        <taxon>Pseudomonadati</taxon>
        <taxon>Pseudomonadota</taxon>
        <taxon>Gammaproteobacteria</taxon>
        <taxon>Vibrionales</taxon>
        <taxon>Vibrionaceae</taxon>
        <taxon>Vibrio</taxon>
    </lineage>
</organism>
<dbReference type="PANTHER" id="PTHR43015">
    <property type="entry name" value="D-RIBITOL-5-PHOSPHATE CYTIDYLYLTRANSFERASE"/>
    <property type="match status" value="1"/>
</dbReference>
<keyword evidence="12" id="KW-1185">Reference proteome</keyword>
<dbReference type="Proteomes" id="UP000214596">
    <property type="component" value="Unassembled WGS sequence"/>
</dbReference>
<feature type="site" description="Transition state stabilizer" evidence="3">
    <location>
        <position position="22"/>
    </location>
</feature>
<evidence type="ECO:0000256" key="2">
    <source>
        <dbReference type="ARBA" id="ARBA00022695"/>
    </source>
</evidence>
<dbReference type="InterPro" id="IPR018294">
    <property type="entry name" value="ISPD_synthase_CS"/>
</dbReference>
<dbReference type="GO" id="GO:0005829">
    <property type="term" value="C:cytosol"/>
    <property type="evidence" value="ECO:0007669"/>
    <property type="project" value="TreeGrafter"/>
</dbReference>
<reference evidence="9 13" key="3">
    <citation type="journal article" date="2017" name="Appl. Environ. Microbiol.">
        <title>Parallel evolution of two clades of a major Atlantic endemic Vibrio parahaemolyticus pathogen lineage by independent acquisition of related pathogenicity islands.</title>
        <authorList>
            <person name="Xu F."/>
            <person name="Gonzalez-Escalona N."/>
            <person name="Drees K.P."/>
            <person name="Sebra R.P."/>
            <person name="Cooper V.S."/>
            <person name="Jones S.H."/>
            <person name="Whistler C.A."/>
        </authorList>
    </citation>
    <scope>NUCLEOTIDE SEQUENCE [LARGE SCALE GENOMIC DNA]</scope>
    <source>
        <strain evidence="9 13">MAVP-3</strain>
    </source>
</reference>
<dbReference type="PROSITE" id="PS01295">
    <property type="entry name" value="ISPD"/>
    <property type="match status" value="1"/>
</dbReference>
<reference evidence="7 14" key="4">
    <citation type="submission" date="2020-04" db="EMBL/GenBank/DDBJ databases">
        <title>Whole-genome sequencing of Vibrio spp. from China reveals different genetic environments of blaCTX-M-14 among diverse lineages.</title>
        <authorList>
            <person name="Zheng Z."/>
            <person name="Ye L."/>
            <person name="Chen S."/>
        </authorList>
    </citation>
    <scope>NUCLEOTIDE SEQUENCE [LARGE SCALE GENOMIC DNA]</scope>
    <source>
        <strain evidence="7 14">Vb0574</strain>
    </source>
</reference>
<dbReference type="InterPro" id="IPR034683">
    <property type="entry name" value="IspD/TarI"/>
</dbReference>
<dbReference type="CDD" id="cd02516">
    <property type="entry name" value="CDP-ME_synthetase"/>
    <property type="match status" value="1"/>
</dbReference>
<dbReference type="GeneID" id="1188825"/>
<proteinExistence type="inferred from homology"/>
<evidence type="ECO:0000313" key="9">
    <source>
        <dbReference type="EMBL" id="OXE33530.1"/>
    </source>
</evidence>
<dbReference type="OrthoDB" id="9806837at2"/>
<dbReference type="InterPro" id="IPR029044">
    <property type="entry name" value="Nucleotide-diphossugar_trans"/>
</dbReference>
<dbReference type="EMBL" id="JACVHL010000019">
    <property type="protein sequence ID" value="MCC3806919.1"/>
    <property type="molecule type" value="Genomic_DNA"/>
</dbReference>
<feature type="binding site" evidence="3">
    <location>
        <begin position="7"/>
        <end position="10"/>
    </location>
    <ligand>
        <name>CTP</name>
        <dbReference type="ChEBI" id="CHEBI:37563"/>
    </ligand>
</feature>
<evidence type="ECO:0000313" key="12">
    <source>
        <dbReference type="Proteomes" id="UP000191946"/>
    </source>
</evidence>
<feature type="site" description="Transition state stabilizer" evidence="3">
    <location>
        <position position="14"/>
    </location>
</feature>
<evidence type="ECO:0000256" key="1">
    <source>
        <dbReference type="ARBA" id="ARBA00022679"/>
    </source>
</evidence>
<dbReference type="GO" id="GO:0008299">
    <property type="term" value="P:isoprenoid biosynthetic process"/>
    <property type="evidence" value="ECO:0007669"/>
    <property type="project" value="InterPro"/>
</dbReference>
<reference evidence="10" key="6">
    <citation type="submission" date="2022-05" db="EMBL/GenBank/DDBJ databases">
        <title>Megaplasmid of Vibrio parahaemolyticus.</title>
        <authorList>
            <person name="Strauch E."/>
            <person name="Borowiak M."/>
        </authorList>
    </citation>
    <scope>NUCLEOTIDE SEQUENCE</scope>
    <source>
        <strain evidence="10">16-VB00198</strain>
    </source>
</reference>
<dbReference type="EMBL" id="JAUHGG010000007">
    <property type="protein sequence ID" value="MDS1822970.1"/>
    <property type="molecule type" value="Genomic_DNA"/>
</dbReference>
<sequence length="238" mass="27076">MNVALIFAGGVGTRMQNSTKPKQFLELYNKPVIIYTLEKFEENKNIDAIVVVCVEPWIDYLRKLLFKFDIQKVKFVIPGGETGQESIFNGLCKIEEEFDHNSVVLIHDGVRPLINDEIINRNIEAVKSHGSAITTCPPVETFVLVDNEDVVKDVHDRSLSRLAKAPQSFYLRDILKVHRQAREDCYTEAIDSCSLMTKYGYDVRLVSGISENIKITSPIDFFIFKAIIDTQENLQVFG</sequence>
<dbReference type="STRING" id="670.ACZ92_09645"/>
<evidence type="ECO:0000313" key="4">
    <source>
        <dbReference type="EMBL" id="KOY39189.1"/>
    </source>
</evidence>
<feature type="binding site" evidence="3">
    <location>
        <begin position="80"/>
        <end position="86"/>
    </location>
    <ligand>
        <name>CTP</name>
        <dbReference type="ChEBI" id="CHEBI:37563"/>
    </ligand>
</feature>
<comment type="catalytic activity">
    <reaction evidence="3">
        <text>D-ribitol 5-phosphate + CTP + H(+) = CDP-L-ribitol + diphosphate</text>
        <dbReference type="Rhea" id="RHEA:12456"/>
        <dbReference type="ChEBI" id="CHEBI:15378"/>
        <dbReference type="ChEBI" id="CHEBI:33019"/>
        <dbReference type="ChEBI" id="CHEBI:37563"/>
        <dbReference type="ChEBI" id="CHEBI:57608"/>
        <dbReference type="ChEBI" id="CHEBI:57695"/>
        <dbReference type="EC" id="2.7.7.40"/>
    </reaction>
</comment>
<evidence type="ECO:0000313" key="6">
    <source>
        <dbReference type="EMBL" id="MDS1822970.1"/>
    </source>
</evidence>
<dbReference type="Proteomes" id="UP000037697">
    <property type="component" value="Unassembled WGS sequence"/>
</dbReference>
<evidence type="ECO:0000313" key="11">
    <source>
        <dbReference type="Proteomes" id="UP000037697"/>
    </source>
</evidence>
<dbReference type="HAMAP" id="MF_02068">
    <property type="entry name" value="TarI"/>
    <property type="match status" value="1"/>
</dbReference>
<dbReference type="Pfam" id="PF01128">
    <property type="entry name" value="IspD"/>
    <property type="match status" value="1"/>
</dbReference>
<dbReference type="Proteomes" id="UP000555836">
    <property type="component" value="Unassembled WGS sequence"/>
</dbReference>
<dbReference type="EMBL" id="NIXT01000277">
    <property type="protein sequence ID" value="OXE33530.1"/>
    <property type="molecule type" value="Genomic_DNA"/>
</dbReference>
<comment type="function">
    <text evidence="3">Catalyzes the transfer of the cytidylyl group of CTP to D-ribitol 5-phosphate.</text>
</comment>
<feature type="site" description="Positions ribitol 5-phosphate for the nucleophilic attack" evidence="3">
    <location>
        <position position="214"/>
    </location>
</feature>
<dbReference type="EMBL" id="JABCLD010001917">
    <property type="protein sequence ID" value="NMU28281.1"/>
    <property type="molecule type" value="Genomic_DNA"/>
</dbReference>
<dbReference type="EMBL" id="LHQV01000006">
    <property type="protein sequence ID" value="OQK02630.1"/>
    <property type="molecule type" value="Genomic_DNA"/>
</dbReference>
<comment type="similarity">
    <text evidence="3">Belongs to the IspD/TarI cytidylyltransferase family. TarI subfamily.</text>
</comment>
<dbReference type="RefSeq" id="WP_005454982.1">
    <property type="nucleotide sequence ID" value="NZ_CAJDZF010000005.1"/>
</dbReference>
<evidence type="ECO:0000313" key="14">
    <source>
        <dbReference type="Proteomes" id="UP000555836"/>
    </source>
</evidence>
<dbReference type="Proteomes" id="UP000726777">
    <property type="component" value="Unassembled WGS sequence"/>
</dbReference>
<evidence type="ECO:0000313" key="5">
    <source>
        <dbReference type="EMBL" id="MCC3806919.1"/>
    </source>
</evidence>
<gene>
    <name evidence="4" type="ORF">ACX05_06795</name>
    <name evidence="8" type="ORF">AKG60_05140</name>
    <name evidence="9" type="ORF">CA163_07050</name>
    <name evidence="7" type="ORF">HKB21_21950</name>
    <name evidence="5" type="ORF">IB292_18010</name>
    <name evidence="10" type="ORF">M5598_06590</name>
    <name evidence="6" type="ORF">QX249_20200</name>
</gene>